<sequence>MGTFVLRRILVNILVFLAITVGIFALVHAAPGDPVRMMINPDQVSSGSQEFIARQRHELGLDRSLPVQYWDWLRNAVTGDLGYSYVSRQSVTSAISERLGPTVELMGIALLLSLVIGIPLGILSAVRRNSWLDYGTTVFGLGAISIPPFFLGIVAIYTFSLKLSWLPSAGMTTPGVHSPGDQFKHLLMPALLLGLIAAAPIMRYVRSGVIGELGEDYTRTAEAKGASWSRVVLRHAFRNSLVPLITVVAMSVPALMGGAVVIEQVFAWPGMGQLTISSVNQNDYPVVIGVSLYVAVLVLICNLLADLLYAVADPRVRLG</sequence>
<dbReference type="PANTHER" id="PTHR43163">
    <property type="entry name" value="DIPEPTIDE TRANSPORT SYSTEM PERMEASE PROTEIN DPPB-RELATED"/>
    <property type="match status" value="1"/>
</dbReference>
<feature type="transmembrane region" description="Helical" evidence="7">
    <location>
        <begin position="286"/>
        <end position="312"/>
    </location>
</feature>
<dbReference type="Gene3D" id="1.10.3720.10">
    <property type="entry name" value="MetI-like"/>
    <property type="match status" value="1"/>
</dbReference>
<evidence type="ECO:0000256" key="5">
    <source>
        <dbReference type="ARBA" id="ARBA00022989"/>
    </source>
</evidence>
<feature type="domain" description="ABC transmembrane type-1" evidence="8">
    <location>
        <begin position="99"/>
        <end position="305"/>
    </location>
</feature>
<evidence type="ECO:0000256" key="1">
    <source>
        <dbReference type="ARBA" id="ARBA00004651"/>
    </source>
</evidence>
<feature type="transmembrane region" description="Helical" evidence="7">
    <location>
        <begin position="241"/>
        <end position="266"/>
    </location>
</feature>
<keyword evidence="10" id="KW-1185">Reference proteome</keyword>
<keyword evidence="4 7" id="KW-0812">Transmembrane</keyword>
<organism evidence="9 10">
    <name type="scientific">Yinghuangia aomiensis</name>
    <dbReference type="NCBI Taxonomy" id="676205"/>
    <lineage>
        <taxon>Bacteria</taxon>
        <taxon>Bacillati</taxon>
        <taxon>Actinomycetota</taxon>
        <taxon>Actinomycetes</taxon>
        <taxon>Kitasatosporales</taxon>
        <taxon>Streptomycetaceae</taxon>
        <taxon>Yinghuangia</taxon>
    </lineage>
</organism>
<keyword evidence="3" id="KW-1003">Cell membrane</keyword>
<name>A0ABP9H576_9ACTN</name>
<comment type="similarity">
    <text evidence="7">Belongs to the binding-protein-dependent transport system permease family.</text>
</comment>
<dbReference type="InterPro" id="IPR000515">
    <property type="entry name" value="MetI-like"/>
</dbReference>
<dbReference type="InterPro" id="IPR045621">
    <property type="entry name" value="BPD_transp_1_N"/>
</dbReference>
<keyword evidence="2 7" id="KW-0813">Transport</keyword>
<gene>
    <name evidence="9" type="ORF">GCM10023205_19240</name>
</gene>
<evidence type="ECO:0000259" key="8">
    <source>
        <dbReference type="PROSITE" id="PS50928"/>
    </source>
</evidence>
<reference evidence="10" key="1">
    <citation type="journal article" date="2019" name="Int. J. Syst. Evol. Microbiol.">
        <title>The Global Catalogue of Microorganisms (GCM) 10K type strain sequencing project: providing services to taxonomists for standard genome sequencing and annotation.</title>
        <authorList>
            <consortium name="The Broad Institute Genomics Platform"/>
            <consortium name="The Broad Institute Genome Sequencing Center for Infectious Disease"/>
            <person name="Wu L."/>
            <person name="Ma J."/>
        </authorList>
    </citation>
    <scope>NUCLEOTIDE SEQUENCE [LARGE SCALE GENOMIC DNA]</scope>
    <source>
        <strain evidence="10">JCM 17986</strain>
    </source>
</reference>
<feature type="transmembrane region" description="Helical" evidence="7">
    <location>
        <begin position="186"/>
        <end position="205"/>
    </location>
</feature>
<evidence type="ECO:0000256" key="2">
    <source>
        <dbReference type="ARBA" id="ARBA00022448"/>
    </source>
</evidence>
<keyword evidence="6 7" id="KW-0472">Membrane</keyword>
<evidence type="ECO:0000256" key="4">
    <source>
        <dbReference type="ARBA" id="ARBA00022692"/>
    </source>
</evidence>
<dbReference type="PROSITE" id="PS50928">
    <property type="entry name" value="ABC_TM1"/>
    <property type="match status" value="1"/>
</dbReference>
<dbReference type="Pfam" id="PF00528">
    <property type="entry name" value="BPD_transp_1"/>
    <property type="match status" value="1"/>
</dbReference>
<protein>
    <submittedName>
        <fullName evidence="9">ABC transporter permease</fullName>
    </submittedName>
</protein>
<comment type="subcellular location">
    <subcellularLocation>
        <location evidence="1 7">Cell membrane</location>
        <topology evidence="1 7">Multi-pass membrane protein</topology>
    </subcellularLocation>
</comment>
<keyword evidence="5 7" id="KW-1133">Transmembrane helix</keyword>
<dbReference type="InterPro" id="IPR035906">
    <property type="entry name" value="MetI-like_sf"/>
</dbReference>
<evidence type="ECO:0000256" key="3">
    <source>
        <dbReference type="ARBA" id="ARBA00022475"/>
    </source>
</evidence>
<feature type="transmembrane region" description="Helical" evidence="7">
    <location>
        <begin position="105"/>
        <end position="126"/>
    </location>
</feature>
<comment type="caution">
    <text evidence="9">The sequence shown here is derived from an EMBL/GenBank/DDBJ whole genome shotgun (WGS) entry which is preliminary data.</text>
</comment>
<evidence type="ECO:0000313" key="9">
    <source>
        <dbReference type="EMBL" id="GAA4957055.1"/>
    </source>
</evidence>
<dbReference type="EMBL" id="BAABHS010000005">
    <property type="protein sequence ID" value="GAA4957055.1"/>
    <property type="molecule type" value="Genomic_DNA"/>
</dbReference>
<evidence type="ECO:0000256" key="7">
    <source>
        <dbReference type="RuleBase" id="RU363032"/>
    </source>
</evidence>
<dbReference type="Proteomes" id="UP001500466">
    <property type="component" value="Unassembled WGS sequence"/>
</dbReference>
<evidence type="ECO:0000256" key="6">
    <source>
        <dbReference type="ARBA" id="ARBA00023136"/>
    </source>
</evidence>
<dbReference type="CDD" id="cd06261">
    <property type="entry name" value="TM_PBP2"/>
    <property type="match status" value="1"/>
</dbReference>
<evidence type="ECO:0000313" key="10">
    <source>
        <dbReference type="Proteomes" id="UP001500466"/>
    </source>
</evidence>
<dbReference type="PANTHER" id="PTHR43163:SF6">
    <property type="entry name" value="DIPEPTIDE TRANSPORT SYSTEM PERMEASE PROTEIN DPPB-RELATED"/>
    <property type="match status" value="1"/>
</dbReference>
<dbReference type="Pfam" id="PF19300">
    <property type="entry name" value="BPD_transp_1_N"/>
    <property type="match status" value="1"/>
</dbReference>
<feature type="transmembrane region" description="Helical" evidence="7">
    <location>
        <begin position="138"/>
        <end position="159"/>
    </location>
</feature>
<accession>A0ABP9H576</accession>
<proteinExistence type="inferred from homology"/>
<dbReference type="RefSeq" id="WP_345674919.1">
    <property type="nucleotide sequence ID" value="NZ_BAABHS010000005.1"/>
</dbReference>
<dbReference type="SUPFAM" id="SSF161098">
    <property type="entry name" value="MetI-like"/>
    <property type="match status" value="1"/>
</dbReference>